<name>A0ABN3M1S5_9ACTN</name>
<feature type="region of interest" description="Disordered" evidence="1">
    <location>
        <begin position="1"/>
        <end position="33"/>
    </location>
</feature>
<sequence length="84" mass="9418">MGDAVPEMHEGGKHPVSEDQFVLRPGTHDPLPRPVKEYGLMPLVPQRTDLCHEFSDHLGCRPNDPSTPENRCTRLGPHHTGHDH</sequence>
<comment type="caution">
    <text evidence="2">The sequence shown here is derived from an EMBL/GenBank/DDBJ whole genome shotgun (WGS) entry which is preliminary data.</text>
</comment>
<dbReference type="RefSeq" id="WP_428836569.1">
    <property type="nucleotide sequence ID" value="NZ_BAAATL010000023.1"/>
</dbReference>
<keyword evidence="3" id="KW-1185">Reference proteome</keyword>
<feature type="compositionally biased region" description="Basic and acidic residues" evidence="1">
    <location>
        <begin position="1"/>
        <end position="17"/>
    </location>
</feature>
<evidence type="ECO:0000313" key="2">
    <source>
        <dbReference type="EMBL" id="GAA2494421.1"/>
    </source>
</evidence>
<organism evidence="2 3">
    <name type="scientific">Streptomyces graminearus</name>
    <dbReference type="NCBI Taxonomy" id="284030"/>
    <lineage>
        <taxon>Bacteria</taxon>
        <taxon>Bacillati</taxon>
        <taxon>Actinomycetota</taxon>
        <taxon>Actinomycetes</taxon>
        <taxon>Kitasatosporales</taxon>
        <taxon>Streptomycetaceae</taxon>
        <taxon>Streptomyces</taxon>
    </lineage>
</organism>
<dbReference type="EMBL" id="BAAATL010000023">
    <property type="protein sequence ID" value="GAA2494421.1"/>
    <property type="molecule type" value="Genomic_DNA"/>
</dbReference>
<accession>A0ABN3M1S5</accession>
<gene>
    <name evidence="2" type="ORF">GCM10010422_47280</name>
</gene>
<feature type="region of interest" description="Disordered" evidence="1">
    <location>
        <begin position="59"/>
        <end position="84"/>
    </location>
</feature>
<protein>
    <submittedName>
        <fullName evidence="2">Uncharacterized protein</fullName>
    </submittedName>
</protein>
<evidence type="ECO:0000256" key="1">
    <source>
        <dbReference type="SAM" id="MobiDB-lite"/>
    </source>
</evidence>
<reference evidence="2 3" key="1">
    <citation type="journal article" date="2019" name="Int. J. Syst. Evol. Microbiol.">
        <title>The Global Catalogue of Microorganisms (GCM) 10K type strain sequencing project: providing services to taxonomists for standard genome sequencing and annotation.</title>
        <authorList>
            <consortium name="The Broad Institute Genomics Platform"/>
            <consortium name="The Broad Institute Genome Sequencing Center for Infectious Disease"/>
            <person name="Wu L."/>
            <person name="Ma J."/>
        </authorList>
    </citation>
    <scope>NUCLEOTIDE SEQUENCE [LARGE SCALE GENOMIC DNA]</scope>
    <source>
        <strain evidence="2 3">JCM 6923</strain>
    </source>
</reference>
<dbReference type="Proteomes" id="UP001501721">
    <property type="component" value="Unassembled WGS sequence"/>
</dbReference>
<evidence type="ECO:0000313" key="3">
    <source>
        <dbReference type="Proteomes" id="UP001501721"/>
    </source>
</evidence>
<proteinExistence type="predicted"/>